<feature type="signal peptide" evidence="1">
    <location>
        <begin position="1"/>
        <end position="20"/>
    </location>
</feature>
<accession>A0A4Q9Z840</accession>
<keyword evidence="2" id="KW-0378">Hydrolase</keyword>
<sequence length="506" mass="57763">MKTFLFSFSFFLFGLHLSTAQSISLQITDANTAESIPFANIKVNNTTHLISNAEGYCTLSEKFNADATQVVVSYLGYVPAEITLGELKANEYKVKLVPAIVELETLTIKNERPNADSIMAAVRKNLKVHYKGNGLAFKDQLFTRNSSGFVPKKVDITVDKSTGFSKEQLKTTNADLKIFGDKLIKQPPFGFKDLLCHYYTTLTTKNDKPLFISKLEAVKAASLRNSEQAVSLEDMNEMVEKTFLKHLDPNKFYRLKSGLFGSRDTISLKEGIHDKNSKAKPETTLSKARTDMMTTLYRNNFMQSEKFDFLSQLEYYTYTYEGKTYKSDEDYVYIIRFTPDKSKAKYTGKLYISATDYAVVRCDYTLAEGKTLNSFNMKFLLGVKSSENVSKGTIIYKKNPVGTGYYLQYASMETGQYIYLNRPLKFIELTDAEKDVVSFNLKIEGNMVKKTELLNLNREETSNAVVEQFKENDFNYTPLKRYDPAFWKEYSVIEPLEAMKQLKAEE</sequence>
<name>A0A4Q9Z840_9FLAO</name>
<dbReference type="EMBL" id="SJPE01000003">
    <property type="protein sequence ID" value="TBX70279.1"/>
    <property type="molecule type" value="Genomic_DNA"/>
</dbReference>
<evidence type="ECO:0000313" key="2">
    <source>
        <dbReference type="EMBL" id="TBX70279.1"/>
    </source>
</evidence>
<dbReference type="AlphaFoldDB" id="A0A4Q9Z840"/>
<dbReference type="InterPro" id="IPR008969">
    <property type="entry name" value="CarboxyPept-like_regulatory"/>
</dbReference>
<feature type="chain" id="PRO_5020304869" evidence="1">
    <location>
        <begin position="21"/>
        <end position="506"/>
    </location>
</feature>
<dbReference type="OrthoDB" id="1433475at2"/>
<keyword evidence="3" id="KW-1185">Reference proteome</keyword>
<reference evidence="2 3" key="1">
    <citation type="submission" date="2019-02" db="EMBL/GenBank/DDBJ databases">
        <title>Flavobacterium sp. RD-2-33 isolated from forest soil.</title>
        <authorList>
            <person name="Chaudhary D.K."/>
        </authorList>
    </citation>
    <scope>NUCLEOTIDE SEQUENCE [LARGE SCALE GENOMIC DNA]</scope>
    <source>
        <strain evidence="2 3">RD-2-33</strain>
    </source>
</reference>
<evidence type="ECO:0000313" key="3">
    <source>
        <dbReference type="Proteomes" id="UP000293300"/>
    </source>
</evidence>
<keyword evidence="2" id="KW-0121">Carboxypeptidase</keyword>
<keyword evidence="1" id="KW-0732">Signal</keyword>
<keyword evidence="2" id="KW-0645">Protease</keyword>
<dbReference type="SUPFAM" id="SSF49464">
    <property type="entry name" value="Carboxypeptidase regulatory domain-like"/>
    <property type="match status" value="1"/>
</dbReference>
<dbReference type="RefSeq" id="WP_131475241.1">
    <property type="nucleotide sequence ID" value="NZ_SJPE01000003.1"/>
</dbReference>
<protein>
    <submittedName>
        <fullName evidence="2">Carboxypeptidase-like regulatory domain-containing protein</fullName>
    </submittedName>
</protein>
<dbReference type="GO" id="GO:0004180">
    <property type="term" value="F:carboxypeptidase activity"/>
    <property type="evidence" value="ECO:0007669"/>
    <property type="project" value="UniProtKB-KW"/>
</dbReference>
<evidence type="ECO:0000256" key="1">
    <source>
        <dbReference type="SAM" id="SignalP"/>
    </source>
</evidence>
<dbReference type="Proteomes" id="UP000293300">
    <property type="component" value="Unassembled WGS sequence"/>
</dbReference>
<organism evidence="2 3">
    <name type="scientific">Flavobacterium silvisoli</name>
    <dbReference type="NCBI Taxonomy" id="2529433"/>
    <lineage>
        <taxon>Bacteria</taxon>
        <taxon>Pseudomonadati</taxon>
        <taxon>Bacteroidota</taxon>
        <taxon>Flavobacteriia</taxon>
        <taxon>Flavobacteriales</taxon>
        <taxon>Flavobacteriaceae</taxon>
        <taxon>Flavobacterium</taxon>
    </lineage>
</organism>
<gene>
    <name evidence="2" type="ORF">EZL74_03635</name>
</gene>
<proteinExistence type="predicted"/>
<comment type="caution">
    <text evidence="2">The sequence shown here is derived from an EMBL/GenBank/DDBJ whole genome shotgun (WGS) entry which is preliminary data.</text>
</comment>